<feature type="region of interest" description="Disordered" evidence="3">
    <location>
        <begin position="1"/>
        <end position="20"/>
    </location>
</feature>
<name>A0ABU1UEW0_9MICC</name>
<keyword evidence="5" id="KW-1185">Reference proteome</keyword>
<evidence type="ECO:0000256" key="1">
    <source>
        <dbReference type="ARBA" id="ARBA00009570"/>
    </source>
</evidence>
<evidence type="ECO:0000313" key="5">
    <source>
        <dbReference type="Proteomes" id="UP001252243"/>
    </source>
</evidence>
<organism evidence="4 5">
    <name type="scientific">Arthrobacter ginsengisoli</name>
    <dbReference type="NCBI Taxonomy" id="1356565"/>
    <lineage>
        <taxon>Bacteria</taxon>
        <taxon>Bacillati</taxon>
        <taxon>Actinomycetota</taxon>
        <taxon>Actinomycetes</taxon>
        <taxon>Micrococcales</taxon>
        <taxon>Micrococcaceae</taxon>
        <taxon>Arthrobacter</taxon>
    </lineage>
</organism>
<evidence type="ECO:0000313" key="4">
    <source>
        <dbReference type="EMBL" id="MDR7083675.1"/>
    </source>
</evidence>
<feature type="compositionally biased region" description="Low complexity" evidence="3">
    <location>
        <begin position="1"/>
        <end position="12"/>
    </location>
</feature>
<comment type="similarity">
    <text evidence="1">Belongs to the bacterial ring-hydroxylating dioxygenase beta subunit family.</text>
</comment>
<dbReference type="Proteomes" id="UP001252243">
    <property type="component" value="Unassembled WGS sequence"/>
</dbReference>
<keyword evidence="4" id="KW-0223">Dioxygenase</keyword>
<reference evidence="4 5" key="1">
    <citation type="submission" date="2023-07" db="EMBL/GenBank/DDBJ databases">
        <title>Sorghum-associated microbial communities from plants grown in Nebraska, USA.</title>
        <authorList>
            <person name="Schachtman D."/>
        </authorList>
    </citation>
    <scope>NUCLEOTIDE SEQUENCE [LARGE SCALE GENOMIC DNA]</scope>
    <source>
        <strain evidence="4 5">BE167</strain>
    </source>
</reference>
<dbReference type="PANTHER" id="PTHR41534">
    <property type="entry name" value="BLR3401 PROTEIN"/>
    <property type="match status" value="1"/>
</dbReference>
<proteinExistence type="inferred from homology"/>
<comment type="caution">
    <text evidence="4">The sequence shown here is derived from an EMBL/GenBank/DDBJ whole genome shotgun (WGS) entry which is preliminary data.</text>
</comment>
<evidence type="ECO:0000256" key="3">
    <source>
        <dbReference type="SAM" id="MobiDB-lite"/>
    </source>
</evidence>
<dbReference type="Pfam" id="PF00866">
    <property type="entry name" value="Ring_hydroxyl_B"/>
    <property type="match status" value="1"/>
</dbReference>
<dbReference type="InterPro" id="IPR032710">
    <property type="entry name" value="NTF2-like_dom_sf"/>
</dbReference>
<accession>A0ABU1UEW0</accession>
<gene>
    <name evidence="4" type="ORF">J2X01_002970</name>
</gene>
<protein>
    <submittedName>
        <fullName evidence="4">3-phenylpropionate/cinnamic acid dioxygenase small subunit</fullName>
    </submittedName>
</protein>
<evidence type="ECO:0000256" key="2">
    <source>
        <dbReference type="ARBA" id="ARBA00023002"/>
    </source>
</evidence>
<dbReference type="GO" id="GO:0051213">
    <property type="term" value="F:dioxygenase activity"/>
    <property type="evidence" value="ECO:0007669"/>
    <property type="project" value="UniProtKB-KW"/>
</dbReference>
<sequence>MTTETIEEGTGIDNRPAQEPYDLGLGKLADPLVGRAIELVWHEARLLDDKAYEAWQTLYTEDAKYVIPVDPDTDDFESSLNMVYDDARMRHMRITRLVQGYSMSAVAAARTTRTISRFTVEEQTAETVTLRSAQVLVGFKREKFQVLGADLTHRIRFNGNDARIELKLIRLVNADAAVNASGFLL</sequence>
<dbReference type="PANTHER" id="PTHR41534:SF2">
    <property type="entry name" value="3-PHENYLPROPIONATE_CINNAMIC ACID DIOXYGENASE SUBUNIT BETA"/>
    <property type="match status" value="1"/>
</dbReference>
<dbReference type="Gene3D" id="3.10.450.50">
    <property type="match status" value="1"/>
</dbReference>
<dbReference type="SUPFAM" id="SSF54427">
    <property type="entry name" value="NTF2-like"/>
    <property type="match status" value="1"/>
</dbReference>
<dbReference type="EMBL" id="JAVDVQ010000013">
    <property type="protein sequence ID" value="MDR7083675.1"/>
    <property type="molecule type" value="Genomic_DNA"/>
</dbReference>
<dbReference type="RefSeq" id="WP_310058814.1">
    <property type="nucleotide sequence ID" value="NZ_JAVDVQ010000013.1"/>
</dbReference>
<dbReference type="InterPro" id="IPR000391">
    <property type="entry name" value="Rng_hydr_dOase-bsu"/>
</dbReference>
<keyword evidence="2" id="KW-0560">Oxidoreductase</keyword>